<dbReference type="CDD" id="cd00293">
    <property type="entry name" value="USP-like"/>
    <property type="match status" value="1"/>
</dbReference>
<dbReference type="PRINTS" id="PR01438">
    <property type="entry name" value="UNVRSLSTRESS"/>
</dbReference>
<organism evidence="3 4">
    <name type="scientific">Variovorax paradoxus</name>
    <dbReference type="NCBI Taxonomy" id="34073"/>
    <lineage>
        <taxon>Bacteria</taxon>
        <taxon>Pseudomonadati</taxon>
        <taxon>Pseudomonadota</taxon>
        <taxon>Betaproteobacteria</taxon>
        <taxon>Burkholderiales</taxon>
        <taxon>Comamonadaceae</taxon>
        <taxon>Variovorax</taxon>
    </lineage>
</organism>
<dbReference type="InterPro" id="IPR014729">
    <property type="entry name" value="Rossmann-like_a/b/a_fold"/>
</dbReference>
<dbReference type="EMBL" id="LVHG01000084">
    <property type="protein sequence ID" value="OAK58063.1"/>
    <property type="molecule type" value="Genomic_DNA"/>
</dbReference>
<dbReference type="Gene3D" id="3.40.50.620">
    <property type="entry name" value="HUPs"/>
    <property type="match status" value="1"/>
</dbReference>
<feature type="domain" description="UspA" evidence="2">
    <location>
        <begin position="2"/>
        <end position="142"/>
    </location>
</feature>
<comment type="similarity">
    <text evidence="1">Belongs to the universal stress protein A family.</text>
</comment>
<comment type="caution">
    <text evidence="3">The sequence shown here is derived from an EMBL/GenBank/DDBJ whole genome shotgun (WGS) entry which is preliminary data.</text>
</comment>
<sequence>MKILVATDGSKYALRAVKYAAKLIALLQPASHSITLISVHDNTGMRIANSILGSEDVIAYLHERSTAELKAAMTFLKSAGIDHKSVIRTGHIAQEIVKFAKEGKFDLVVLGSKGRSAIVDILVGSVAQRVLATALQPVVLVK</sequence>
<protein>
    <submittedName>
        <fullName evidence="3">Universal stress protein UspA</fullName>
    </submittedName>
</protein>
<evidence type="ECO:0000313" key="3">
    <source>
        <dbReference type="EMBL" id="OAK58063.1"/>
    </source>
</evidence>
<dbReference type="SUPFAM" id="SSF52402">
    <property type="entry name" value="Adenine nucleotide alpha hydrolases-like"/>
    <property type="match status" value="1"/>
</dbReference>
<proteinExistence type="inferred from homology"/>
<evidence type="ECO:0000259" key="2">
    <source>
        <dbReference type="Pfam" id="PF00582"/>
    </source>
</evidence>
<accession>A0AA91I8W1</accession>
<dbReference type="AlphaFoldDB" id="A0AA91I8W1"/>
<dbReference type="PANTHER" id="PTHR46268:SF6">
    <property type="entry name" value="UNIVERSAL STRESS PROTEIN UP12"/>
    <property type="match status" value="1"/>
</dbReference>
<dbReference type="Proteomes" id="UP000077852">
    <property type="component" value="Unassembled WGS sequence"/>
</dbReference>
<dbReference type="Pfam" id="PF00582">
    <property type="entry name" value="Usp"/>
    <property type="match status" value="1"/>
</dbReference>
<dbReference type="InterPro" id="IPR006016">
    <property type="entry name" value="UspA"/>
</dbReference>
<dbReference type="PANTHER" id="PTHR46268">
    <property type="entry name" value="STRESS RESPONSE PROTEIN NHAX"/>
    <property type="match status" value="1"/>
</dbReference>
<gene>
    <name evidence="3" type="ORF">A3K87_03380</name>
</gene>
<dbReference type="RefSeq" id="WP_081271040.1">
    <property type="nucleotide sequence ID" value="NZ_LVHG01000084.1"/>
</dbReference>
<dbReference type="InterPro" id="IPR006015">
    <property type="entry name" value="Universal_stress_UspA"/>
</dbReference>
<evidence type="ECO:0000313" key="4">
    <source>
        <dbReference type="Proteomes" id="UP000077852"/>
    </source>
</evidence>
<reference evidence="3 4" key="1">
    <citation type="submission" date="2016-03" db="EMBL/GenBank/DDBJ databases">
        <title>Genome sequence of Variovorax paradoxus KB5.</title>
        <authorList>
            <person name="Jeong H."/>
            <person name="Hong C.E."/>
            <person name="Jo S.H."/>
            <person name="Park J.M."/>
        </authorList>
    </citation>
    <scope>NUCLEOTIDE SEQUENCE [LARGE SCALE GENOMIC DNA]</scope>
    <source>
        <strain evidence="3 4">KB5</strain>
    </source>
</reference>
<name>A0AA91I8W1_VARPD</name>
<evidence type="ECO:0000256" key="1">
    <source>
        <dbReference type="ARBA" id="ARBA00008791"/>
    </source>
</evidence>